<protein>
    <submittedName>
        <fullName evidence="2">Uncharacterized protein</fullName>
    </submittedName>
</protein>
<dbReference type="EMBL" id="KZ824775">
    <property type="protein sequence ID" value="RAH85447.1"/>
    <property type="molecule type" value="Genomic_DNA"/>
</dbReference>
<feature type="region of interest" description="Disordered" evidence="1">
    <location>
        <begin position="28"/>
        <end position="70"/>
    </location>
</feature>
<dbReference type="GeneID" id="37177941"/>
<sequence length="233" mass="25832">MPRGGSTKMRWPIHSPFNISSPHQFAFPRGYRPSPRVPSHPAWKSTTPLPYSSSATSHSHPAPKTQTQATDYQHNWVDDAETLARYRPPPIRPLELGIDAGEFSLADAHLILGDFGEVSSRPPRCPPPRPTSGVWAWPSGRFLGGLKAPSSVVEVGTAEELVAQGAPKQDRDIWPPIDQEFEDRVQHYRRKRKIGEFGAEETAAILDLMRRMLAFRPEEQPVDSGGTAIGVDD</sequence>
<name>A0A8T8XB43_ASPJA</name>
<dbReference type="OrthoDB" id="5979581at2759"/>
<evidence type="ECO:0000313" key="3">
    <source>
        <dbReference type="Proteomes" id="UP000249497"/>
    </source>
</evidence>
<reference evidence="2 3" key="1">
    <citation type="submission" date="2018-02" db="EMBL/GenBank/DDBJ databases">
        <title>The genomes of Aspergillus section Nigri reveals drivers in fungal speciation.</title>
        <authorList>
            <consortium name="DOE Joint Genome Institute"/>
            <person name="Vesth T.C."/>
            <person name="Nybo J."/>
            <person name="Theobald S."/>
            <person name="Brandl J."/>
            <person name="Frisvad J.C."/>
            <person name="Nielsen K.F."/>
            <person name="Lyhne E.K."/>
            <person name="Kogle M.E."/>
            <person name="Kuo A."/>
            <person name="Riley R."/>
            <person name="Clum A."/>
            <person name="Nolan M."/>
            <person name="Lipzen A."/>
            <person name="Salamov A."/>
            <person name="Henrissat B."/>
            <person name="Wiebenga A."/>
            <person name="De vries R.P."/>
            <person name="Grigoriev I.V."/>
            <person name="Mortensen U.H."/>
            <person name="Andersen M.R."/>
            <person name="Baker S.E."/>
        </authorList>
    </citation>
    <scope>NUCLEOTIDE SEQUENCE [LARGE SCALE GENOMIC DNA]</scope>
    <source>
        <strain evidence="2 3">CBS 114.51</strain>
    </source>
</reference>
<evidence type="ECO:0000313" key="2">
    <source>
        <dbReference type="EMBL" id="RAH85447.1"/>
    </source>
</evidence>
<proteinExistence type="predicted"/>
<organism evidence="2 3">
    <name type="scientific">Aspergillus japonicus CBS 114.51</name>
    <dbReference type="NCBI Taxonomy" id="1448312"/>
    <lineage>
        <taxon>Eukaryota</taxon>
        <taxon>Fungi</taxon>
        <taxon>Dikarya</taxon>
        <taxon>Ascomycota</taxon>
        <taxon>Pezizomycotina</taxon>
        <taxon>Eurotiomycetes</taxon>
        <taxon>Eurotiomycetidae</taxon>
        <taxon>Eurotiales</taxon>
        <taxon>Aspergillaceae</taxon>
        <taxon>Aspergillus</taxon>
        <taxon>Aspergillus subgen. Circumdati</taxon>
    </lineage>
</organism>
<dbReference type="Proteomes" id="UP000249497">
    <property type="component" value="Unassembled WGS sequence"/>
</dbReference>
<feature type="compositionally biased region" description="Low complexity" evidence="1">
    <location>
        <begin position="52"/>
        <end position="63"/>
    </location>
</feature>
<dbReference type="RefSeq" id="XP_025531341.1">
    <property type="nucleotide sequence ID" value="XM_025674249.1"/>
</dbReference>
<gene>
    <name evidence="2" type="ORF">BO86DRAFT_407249</name>
</gene>
<dbReference type="AlphaFoldDB" id="A0A8T8XB43"/>
<accession>A0A8T8XB43</accession>
<evidence type="ECO:0000256" key="1">
    <source>
        <dbReference type="SAM" id="MobiDB-lite"/>
    </source>
</evidence>
<keyword evidence="3" id="KW-1185">Reference proteome</keyword>